<proteinExistence type="predicted"/>
<keyword evidence="1" id="KW-0812">Transmembrane</keyword>
<keyword evidence="1" id="KW-1133">Transmembrane helix</keyword>
<dbReference type="Pfam" id="PF09136">
    <property type="entry name" value="Glucodextran_B"/>
    <property type="match status" value="1"/>
</dbReference>
<dbReference type="InterPro" id="IPR013783">
    <property type="entry name" value="Ig-like_fold"/>
</dbReference>
<protein>
    <submittedName>
        <fullName evidence="2">Uncharacterized protein</fullName>
    </submittedName>
</protein>
<dbReference type="AlphaFoldDB" id="A0A0G0HDB5"/>
<sequence length="163" mass="17985">MAYVREYATALNLNPETTIYKFTQENGLNDIAQIHPHRSIKNFPFSSIALLLRNLLIAVLVLIFAIYLIWQIKGIVTPPKLTIYTPLEGSLSSRPIAIVQGITEKECHININGQDIMADEQGNFTTLINLSTGVNTITISATKKHGKTTTEIRHVIVQSGGGN</sequence>
<organism evidence="2 3">
    <name type="scientific">Candidatus Magasanikbacteria bacterium GW2011_GWA2_37_8</name>
    <dbReference type="NCBI Taxonomy" id="1619036"/>
    <lineage>
        <taxon>Bacteria</taxon>
        <taxon>Candidatus Magasanikiibacteriota</taxon>
    </lineage>
</organism>
<dbReference type="Proteomes" id="UP000034333">
    <property type="component" value="Unassembled WGS sequence"/>
</dbReference>
<keyword evidence="1" id="KW-0472">Membrane</keyword>
<gene>
    <name evidence="2" type="ORF">US58_C0023G0011</name>
</gene>
<feature type="transmembrane region" description="Helical" evidence="1">
    <location>
        <begin position="48"/>
        <end position="70"/>
    </location>
</feature>
<reference evidence="2 3" key="1">
    <citation type="journal article" date="2015" name="Nature">
        <title>rRNA introns, odd ribosomes, and small enigmatic genomes across a large radiation of phyla.</title>
        <authorList>
            <person name="Brown C.T."/>
            <person name="Hug L.A."/>
            <person name="Thomas B.C."/>
            <person name="Sharon I."/>
            <person name="Castelle C.J."/>
            <person name="Singh A."/>
            <person name="Wilkins M.J."/>
            <person name="Williams K.H."/>
            <person name="Banfield J.F."/>
        </authorList>
    </citation>
    <scope>NUCLEOTIDE SEQUENCE [LARGE SCALE GENOMIC DNA]</scope>
</reference>
<evidence type="ECO:0000256" key="1">
    <source>
        <dbReference type="SAM" id="Phobius"/>
    </source>
</evidence>
<comment type="caution">
    <text evidence="2">The sequence shown here is derived from an EMBL/GenBank/DDBJ whole genome shotgun (WGS) entry which is preliminary data.</text>
</comment>
<name>A0A0G0HDB5_9BACT</name>
<dbReference type="Gene3D" id="2.60.40.10">
    <property type="entry name" value="Immunoglobulins"/>
    <property type="match status" value="1"/>
</dbReference>
<dbReference type="STRING" id="1619036.US58_C0023G0011"/>
<dbReference type="EMBL" id="LBTN01000023">
    <property type="protein sequence ID" value="KKQ40177.1"/>
    <property type="molecule type" value="Genomic_DNA"/>
</dbReference>
<evidence type="ECO:0000313" key="2">
    <source>
        <dbReference type="EMBL" id="KKQ40177.1"/>
    </source>
</evidence>
<evidence type="ECO:0000313" key="3">
    <source>
        <dbReference type="Proteomes" id="UP000034333"/>
    </source>
</evidence>
<accession>A0A0G0HDB5</accession>